<gene>
    <name evidence="1" type="ORF">HJC23_008484</name>
</gene>
<accession>A0ABD3QW45</accession>
<evidence type="ECO:0000313" key="2">
    <source>
        <dbReference type="Proteomes" id="UP001516023"/>
    </source>
</evidence>
<keyword evidence="2" id="KW-1185">Reference proteome</keyword>
<name>A0ABD3QW45_9STRA</name>
<evidence type="ECO:0000313" key="1">
    <source>
        <dbReference type="EMBL" id="KAL3804669.1"/>
    </source>
</evidence>
<reference evidence="1 2" key="1">
    <citation type="journal article" date="2020" name="G3 (Bethesda)">
        <title>Improved Reference Genome for Cyclotella cryptica CCMP332, a Model for Cell Wall Morphogenesis, Salinity Adaptation, and Lipid Production in Diatoms (Bacillariophyta).</title>
        <authorList>
            <person name="Roberts W.R."/>
            <person name="Downey K.M."/>
            <person name="Ruck E.C."/>
            <person name="Traller J.C."/>
            <person name="Alverson A.J."/>
        </authorList>
    </citation>
    <scope>NUCLEOTIDE SEQUENCE [LARGE SCALE GENOMIC DNA]</scope>
    <source>
        <strain evidence="1 2">CCMP332</strain>
    </source>
</reference>
<proteinExistence type="predicted"/>
<comment type="caution">
    <text evidence="1">The sequence shown here is derived from an EMBL/GenBank/DDBJ whole genome shotgun (WGS) entry which is preliminary data.</text>
</comment>
<dbReference type="EMBL" id="JABMIG020000006">
    <property type="protein sequence ID" value="KAL3804669.1"/>
    <property type="molecule type" value="Genomic_DNA"/>
</dbReference>
<protein>
    <submittedName>
        <fullName evidence="1">Uncharacterized protein</fullName>
    </submittedName>
</protein>
<sequence>MCLPNQFTSRQNIISVSTISTVFEKPATKLDVNNIRSSHDLDALRESDPFMYYSIPSVRKAAMHQQPVDISALTPPISDDNTVRMPKSRSCESQVTRQTRVSFECHTDLLFEDLAEFNSDIVNEHLRLDYNDDLFKNFLLSVKSLQ</sequence>
<organism evidence="1 2">
    <name type="scientific">Cyclotella cryptica</name>
    <dbReference type="NCBI Taxonomy" id="29204"/>
    <lineage>
        <taxon>Eukaryota</taxon>
        <taxon>Sar</taxon>
        <taxon>Stramenopiles</taxon>
        <taxon>Ochrophyta</taxon>
        <taxon>Bacillariophyta</taxon>
        <taxon>Coscinodiscophyceae</taxon>
        <taxon>Thalassiosirophycidae</taxon>
        <taxon>Stephanodiscales</taxon>
        <taxon>Stephanodiscaceae</taxon>
        <taxon>Cyclotella</taxon>
    </lineage>
</organism>
<dbReference type="AlphaFoldDB" id="A0ABD3QW45"/>
<dbReference type="Proteomes" id="UP001516023">
    <property type="component" value="Unassembled WGS sequence"/>
</dbReference>